<proteinExistence type="predicted"/>
<evidence type="ECO:0000313" key="5">
    <source>
        <dbReference type="Proteomes" id="UP000436822"/>
    </source>
</evidence>
<dbReference type="SUPFAM" id="SSF46955">
    <property type="entry name" value="Putative DNA-binding domain"/>
    <property type="match status" value="1"/>
</dbReference>
<dbReference type="Pfam" id="PF13411">
    <property type="entry name" value="MerR_1"/>
    <property type="match status" value="1"/>
</dbReference>
<sequence>MSKKAREAFRTITEVADWLDVPAHVLRFWESKFSQIKPVKRAGGRRYYRPTDMELIGGIKTLLHDDGLTIRGVQKMLKEEGVKHVAARSPDIETPVDADATLERATRRESRRARSAEIRRETPPLKAEHGLTPVQDDDKGPEEEAVDEAPFIEVAEEAPEKGVGNVVPMKRSKPKIKVVTTDEDVAEVTLDNDTRPDPEFVFDDPEPVVAPIEDAEVLPEPEPEPEPEIVADAPPVKPVPEDPDPAEVKPPEGAEDRAAAIADLRRATAAKGDMEKLRALQARLQTLRDRMAEGLSS</sequence>
<feature type="domain" description="HTH merR-type" evidence="3">
    <location>
        <begin position="11"/>
        <end position="79"/>
    </location>
</feature>
<feature type="compositionally biased region" description="Basic and acidic residues" evidence="2">
    <location>
        <begin position="101"/>
        <end position="129"/>
    </location>
</feature>
<dbReference type="EMBL" id="BLJE01000001">
    <property type="protein sequence ID" value="GFE63616.1"/>
    <property type="molecule type" value="Genomic_DNA"/>
</dbReference>
<dbReference type="CDD" id="cd04765">
    <property type="entry name" value="HTH_MlrA-like_sg2"/>
    <property type="match status" value="1"/>
</dbReference>
<keyword evidence="5" id="KW-1185">Reference proteome</keyword>
<dbReference type="GO" id="GO:0003677">
    <property type="term" value="F:DNA binding"/>
    <property type="evidence" value="ECO:0007669"/>
    <property type="project" value="UniProtKB-KW"/>
</dbReference>
<protein>
    <recommendedName>
        <fullName evidence="3">HTH merR-type domain-containing protein</fullName>
    </recommendedName>
</protein>
<dbReference type="Proteomes" id="UP000436822">
    <property type="component" value="Unassembled WGS sequence"/>
</dbReference>
<comment type="caution">
    <text evidence="4">The sequence shown here is derived from an EMBL/GenBank/DDBJ whole genome shotgun (WGS) entry which is preliminary data.</text>
</comment>
<evidence type="ECO:0000313" key="4">
    <source>
        <dbReference type="EMBL" id="GFE63616.1"/>
    </source>
</evidence>
<dbReference type="AlphaFoldDB" id="A0A6N6JBT2"/>
<evidence type="ECO:0000259" key="3">
    <source>
        <dbReference type="PROSITE" id="PS50937"/>
    </source>
</evidence>
<dbReference type="PANTHER" id="PTHR30204">
    <property type="entry name" value="REDOX-CYCLING DRUG-SENSING TRANSCRIPTIONAL ACTIVATOR SOXR"/>
    <property type="match status" value="1"/>
</dbReference>
<dbReference type="Gene3D" id="1.10.1660.10">
    <property type="match status" value="1"/>
</dbReference>
<dbReference type="OrthoDB" id="9810140at2"/>
<reference evidence="4 5" key="1">
    <citation type="submission" date="2019-12" db="EMBL/GenBank/DDBJ databases">
        <title>Litoreibacter badius sp. nov., a novel bacteriochlorophyll a-containing bacterium in the genus Litoreibacter.</title>
        <authorList>
            <person name="Kanamuro M."/>
            <person name="Takabe Y."/>
            <person name="Mori K."/>
            <person name="Takaichi S."/>
            <person name="Hanada S."/>
        </authorList>
    </citation>
    <scope>NUCLEOTIDE SEQUENCE [LARGE SCALE GENOMIC DNA]</scope>
    <source>
        <strain evidence="4 5">K6</strain>
    </source>
</reference>
<dbReference type="GO" id="GO:0003700">
    <property type="term" value="F:DNA-binding transcription factor activity"/>
    <property type="evidence" value="ECO:0007669"/>
    <property type="project" value="InterPro"/>
</dbReference>
<organism evidence="4 5">
    <name type="scientific">Litoreibacter roseus</name>
    <dbReference type="NCBI Taxonomy" id="2601869"/>
    <lineage>
        <taxon>Bacteria</taxon>
        <taxon>Pseudomonadati</taxon>
        <taxon>Pseudomonadota</taxon>
        <taxon>Alphaproteobacteria</taxon>
        <taxon>Rhodobacterales</taxon>
        <taxon>Roseobacteraceae</taxon>
        <taxon>Litoreibacter</taxon>
    </lineage>
</organism>
<dbReference type="SMART" id="SM00422">
    <property type="entry name" value="HTH_MERR"/>
    <property type="match status" value="1"/>
</dbReference>
<feature type="region of interest" description="Disordered" evidence="2">
    <location>
        <begin position="187"/>
        <end position="257"/>
    </location>
</feature>
<dbReference type="InterPro" id="IPR047057">
    <property type="entry name" value="MerR_fam"/>
</dbReference>
<evidence type="ECO:0000256" key="1">
    <source>
        <dbReference type="ARBA" id="ARBA00023125"/>
    </source>
</evidence>
<keyword evidence="1" id="KW-0238">DNA-binding</keyword>
<dbReference type="InterPro" id="IPR000551">
    <property type="entry name" value="MerR-type_HTH_dom"/>
</dbReference>
<dbReference type="PROSITE" id="PS50937">
    <property type="entry name" value="HTH_MERR_2"/>
    <property type="match status" value="1"/>
</dbReference>
<dbReference type="PANTHER" id="PTHR30204:SF15">
    <property type="entry name" value="BLL5018 PROTEIN"/>
    <property type="match status" value="1"/>
</dbReference>
<accession>A0A6N6JBT2</accession>
<dbReference type="RefSeq" id="WP_159804540.1">
    <property type="nucleotide sequence ID" value="NZ_BLJE01000001.1"/>
</dbReference>
<name>A0A6N6JBT2_9RHOB</name>
<dbReference type="InterPro" id="IPR009061">
    <property type="entry name" value="DNA-bd_dom_put_sf"/>
</dbReference>
<gene>
    <name evidence="4" type="ORF">KIN_06900</name>
</gene>
<feature type="compositionally biased region" description="Acidic residues" evidence="2">
    <location>
        <begin position="213"/>
        <end position="229"/>
    </location>
</feature>
<feature type="compositionally biased region" description="Basic and acidic residues" evidence="2">
    <location>
        <begin position="246"/>
        <end position="257"/>
    </location>
</feature>
<feature type="region of interest" description="Disordered" evidence="2">
    <location>
        <begin position="97"/>
        <end position="157"/>
    </location>
</feature>
<evidence type="ECO:0000256" key="2">
    <source>
        <dbReference type="SAM" id="MobiDB-lite"/>
    </source>
</evidence>